<reference evidence="1" key="1">
    <citation type="submission" date="2021-06" db="EMBL/GenBank/DDBJ databases">
        <authorList>
            <person name="Kallberg Y."/>
            <person name="Tangrot J."/>
            <person name="Rosling A."/>
        </authorList>
    </citation>
    <scope>NUCLEOTIDE SEQUENCE</scope>
    <source>
        <strain evidence="1">FL966</strain>
    </source>
</reference>
<accession>A0A9N8Z073</accession>
<proteinExistence type="predicted"/>
<gene>
    <name evidence="1" type="ORF">CPELLU_LOCUS768</name>
</gene>
<sequence>MYQCVSMYQYISISENQNIRHQGIRRDDKLFATWVVMPLDDPIKSPHYSKFESDMSFCMIEKIRLCQSLNVYQMFFD</sequence>
<comment type="caution">
    <text evidence="1">The sequence shown here is derived from an EMBL/GenBank/DDBJ whole genome shotgun (WGS) entry which is preliminary data.</text>
</comment>
<keyword evidence="2" id="KW-1185">Reference proteome</keyword>
<dbReference type="Proteomes" id="UP000789759">
    <property type="component" value="Unassembled WGS sequence"/>
</dbReference>
<organism evidence="1 2">
    <name type="scientific">Cetraspora pellucida</name>
    <dbReference type="NCBI Taxonomy" id="1433469"/>
    <lineage>
        <taxon>Eukaryota</taxon>
        <taxon>Fungi</taxon>
        <taxon>Fungi incertae sedis</taxon>
        <taxon>Mucoromycota</taxon>
        <taxon>Glomeromycotina</taxon>
        <taxon>Glomeromycetes</taxon>
        <taxon>Diversisporales</taxon>
        <taxon>Gigasporaceae</taxon>
        <taxon>Cetraspora</taxon>
    </lineage>
</organism>
<dbReference type="EMBL" id="CAJVQA010000243">
    <property type="protein sequence ID" value="CAG8464261.1"/>
    <property type="molecule type" value="Genomic_DNA"/>
</dbReference>
<protein>
    <submittedName>
        <fullName evidence="1">24383_t:CDS:1</fullName>
    </submittedName>
</protein>
<name>A0A9N8Z073_9GLOM</name>
<evidence type="ECO:0000313" key="2">
    <source>
        <dbReference type="Proteomes" id="UP000789759"/>
    </source>
</evidence>
<evidence type="ECO:0000313" key="1">
    <source>
        <dbReference type="EMBL" id="CAG8464261.1"/>
    </source>
</evidence>
<dbReference type="AlphaFoldDB" id="A0A9N8Z073"/>